<keyword evidence="3" id="KW-1185">Reference proteome</keyword>
<protein>
    <submittedName>
        <fullName evidence="2">Uncharacterized protein</fullName>
    </submittedName>
</protein>
<organism evidence="2 3">
    <name type="scientific">Paramecium sonneborni</name>
    <dbReference type="NCBI Taxonomy" id="65129"/>
    <lineage>
        <taxon>Eukaryota</taxon>
        <taxon>Sar</taxon>
        <taxon>Alveolata</taxon>
        <taxon>Ciliophora</taxon>
        <taxon>Intramacronucleata</taxon>
        <taxon>Oligohymenophorea</taxon>
        <taxon>Peniculida</taxon>
        <taxon>Parameciidae</taxon>
        <taxon>Paramecium</taxon>
    </lineage>
</organism>
<keyword evidence="1" id="KW-0812">Transmembrane</keyword>
<comment type="caution">
    <text evidence="2">The sequence shown here is derived from an EMBL/GenBank/DDBJ whole genome shotgun (WGS) entry which is preliminary data.</text>
</comment>
<dbReference type="Proteomes" id="UP000692954">
    <property type="component" value="Unassembled WGS sequence"/>
</dbReference>
<sequence>MKFLISLKLLIQANLLKRNPLLYLILKIFLMVIKVILYKDFYFPIPIDYIQEVAQHILKSIIFPQKIIHNQRNHLNGSLSCIHSSQLVFKT</sequence>
<name>A0A8S1R3M8_9CILI</name>
<keyword evidence="1" id="KW-1133">Transmembrane helix</keyword>
<evidence type="ECO:0000256" key="1">
    <source>
        <dbReference type="SAM" id="Phobius"/>
    </source>
</evidence>
<accession>A0A8S1R3M8</accession>
<evidence type="ECO:0000313" key="3">
    <source>
        <dbReference type="Proteomes" id="UP000692954"/>
    </source>
</evidence>
<feature type="transmembrane region" description="Helical" evidence="1">
    <location>
        <begin position="21"/>
        <end position="38"/>
    </location>
</feature>
<gene>
    <name evidence="2" type="ORF">PSON_ATCC_30995.1.T1310007</name>
</gene>
<dbReference type="EMBL" id="CAJJDN010000131">
    <property type="protein sequence ID" value="CAD8121210.1"/>
    <property type="molecule type" value="Genomic_DNA"/>
</dbReference>
<keyword evidence="1" id="KW-0472">Membrane</keyword>
<evidence type="ECO:0000313" key="2">
    <source>
        <dbReference type="EMBL" id="CAD8121210.1"/>
    </source>
</evidence>
<dbReference type="AlphaFoldDB" id="A0A8S1R3M8"/>
<proteinExistence type="predicted"/>
<reference evidence="2" key="1">
    <citation type="submission" date="2021-01" db="EMBL/GenBank/DDBJ databases">
        <authorList>
            <consortium name="Genoscope - CEA"/>
            <person name="William W."/>
        </authorList>
    </citation>
    <scope>NUCLEOTIDE SEQUENCE</scope>
</reference>